<dbReference type="InterPro" id="IPR027417">
    <property type="entry name" value="P-loop_NTPase"/>
</dbReference>
<organism evidence="14 15">
    <name type="scientific">Sphingosinicella soli</name>
    <dbReference type="NCBI Taxonomy" id="333708"/>
    <lineage>
        <taxon>Bacteria</taxon>
        <taxon>Pseudomonadati</taxon>
        <taxon>Pseudomonadota</taxon>
        <taxon>Alphaproteobacteria</taxon>
        <taxon>Sphingomonadales</taxon>
        <taxon>Sphingosinicellaceae</taxon>
        <taxon>Sphingosinicella</taxon>
    </lineage>
</organism>
<evidence type="ECO:0000313" key="14">
    <source>
        <dbReference type="EMBL" id="MBB4630637.1"/>
    </source>
</evidence>
<keyword evidence="15" id="KW-1185">Reference proteome</keyword>
<name>A0A7W7F5K4_9SPHN</name>
<dbReference type="PANTHER" id="PTHR11088">
    <property type="entry name" value="TRNA DIMETHYLALLYLTRANSFERASE"/>
    <property type="match status" value="1"/>
</dbReference>
<feature type="binding site" evidence="10">
    <location>
        <begin position="14"/>
        <end position="21"/>
    </location>
    <ligand>
        <name>ATP</name>
        <dbReference type="ChEBI" id="CHEBI:30616"/>
    </ligand>
</feature>
<comment type="subunit">
    <text evidence="10">Monomer.</text>
</comment>
<evidence type="ECO:0000256" key="3">
    <source>
        <dbReference type="ARBA" id="ARBA00005842"/>
    </source>
</evidence>
<dbReference type="NCBIfam" id="TIGR00174">
    <property type="entry name" value="miaA"/>
    <property type="match status" value="1"/>
</dbReference>
<dbReference type="Pfam" id="PF01715">
    <property type="entry name" value="IPPT"/>
    <property type="match status" value="1"/>
</dbReference>
<protein>
    <recommendedName>
        <fullName evidence="10">tRNA dimethylallyltransferase</fullName>
        <ecNumber evidence="10">2.5.1.75</ecNumber>
    </recommendedName>
    <alternativeName>
        <fullName evidence="10">Dimethylallyl diphosphate:tRNA dimethylallyltransferase</fullName>
        <shortName evidence="10">DMAPP:tRNA dimethylallyltransferase</shortName>
        <shortName evidence="10">DMATase</shortName>
    </alternativeName>
    <alternativeName>
        <fullName evidence="10">Isopentenyl-diphosphate:tRNA isopentenyltransferase</fullName>
        <shortName evidence="10">IPP transferase</shortName>
        <shortName evidence="10">IPPT</shortName>
        <shortName evidence="10">IPTase</shortName>
    </alternativeName>
</protein>
<dbReference type="SUPFAM" id="SSF52540">
    <property type="entry name" value="P-loop containing nucleoside triphosphate hydrolases"/>
    <property type="match status" value="1"/>
</dbReference>
<comment type="caution">
    <text evidence="10">Lacks conserved residue(s) required for the propagation of feature annotation.</text>
</comment>
<feature type="site" description="Interaction with substrate tRNA" evidence="10">
    <location>
        <position position="105"/>
    </location>
</feature>
<comment type="catalytic activity">
    <reaction evidence="9 10 11">
        <text>adenosine(37) in tRNA + dimethylallyl diphosphate = N(6)-dimethylallyladenosine(37) in tRNA + diphosphate</text>
        <dbReference type="Rhea" id="RHEA:26482"/>
        <dbReference type="Rhea" id="RHEA-COMP:10162"/>
        <dbReference type="Rhea" id="RHEA-COMP:10375"/>
        <dbReference type="ChEBI" id="CHEBI:33019"/>
        <dbReference type="ChEBI" id="CHEBI:57623"/>
        <dbReference type="ChEBI" id="CHEBI:74411"/>
        <dbReference type="ChEBI" id="CHEBI:74415"/>
        <dbReference type="EC" id="2.5.1.75"/>
    </reaction>
</comment>
<evidence type="ECO:0000256" key="4">
    <source>
        <dbReference type="ARBA" id="ARBA00022679"/>
    </source>
</evidence>
<gene>
    <name evidence="10" type="primary">miaA</name>
    <name evidence="14" type="ORF">GGQ98_000238</name>
</gene>
<feature type="site" description="Interaction with substrate tRNA" evidence="10">
    <location>
        <position position="127"/>
    </location>
</feature>
<dbReference type="InterPro" id="IPR018022">
    <property type="entry name" value="IPT"/>
</dbReference>
<dbReference type="GO" id="GO:0052381">
    <property type="term" value="F:tRNA dimethylallyltransferase activity"/>
    <property type="evidence" value="ECO:0007669"/>
    <property type="project" value="UniProtKB-UniRule"/>
</dbReference>
<dbReference type="GO" id="GO:0006400">
    <property type="term" value="P:tRNA modification"/>
    <property type="evidence" value="ECO:0007669"/>
    <property type="project" value="TreeGrafter"/>
</dbReference>
<evidence type="ECO:0000256" key="5">
    <source>
        <dbReference type="ARBA" id="ARBA00022694"/>
    </source>
</evidence>
<evidence type="ECO:0000256" key="2">
    <source>
        <dbReference type="ARBA" id="ARBA00003213"/>
    </source>
</evidence>
<feature type="region of interest" description="Interaction with substrate tRNA" evidence="10">
    <location>
        <begin position="159"/>
        <end position="163"/>
    </location>
</feature>
<sequence>MASPSLPPLAVIAGPTASGKSAFALRMAETRRGVIINADASQCYRDLSVLSARPSPAETARAPHRLYGFLGAESPLGAAGWADLARREIGRAHEQGLLPILVGGTGLYLRTLLHGIAPVPEIDPNIRAAVRALDTAALAKALTREDPNMTARLHPNDTQRIARALEVIRSTGLSLAHHQTQLCGGLLGTVMLEAAVVEIDNDELGRRCDARFDAMLEAGGLNEAARLLAMNLDPALPVMKAIGVPPLISHIKGDCTLDEAVLRAKLDTRRYAKRQRTWFRNQTPDWLRLQP</sequence>
<dbReference type="Proteomes" id="UP000566324">
    <property type="component" value="Unassembled WGS sequence"/>
</dbReference>
<dbReference type="AlphaFoldDB" id="A0A7W7F5K4"/>
<dbReference type="EMBL" id="JACHNZ010000001">
    <property type="protein sequence ID" value="MBB4630637.1"/>
    <property type="molecule type" value="Genomic_DNA"/>
</dbReference>
<evidence type="ECO:0000256" key="8">
    <source>
        <dbReference type="ARBA" id="ARBA00022842"/>
    </source>
</evidence>
<dbReference type="InterPro" id="IPR039657">
    <property type="entry name" value="Dimethylallyltransferase"/>
</dbReference>
<evidence type="ECO:0000313" key="15">
    <source>
        <dbReference type="Proteomes" id="UP000566324"/>
    </source>
</evidence>
<evidence type="ECO:0000256" key="6">
    <source>
        <dbReference type="ARBA" id="ARBA00022741"/>
    </source>
</evidence>
<keyword evidence="6 10" id="KW-0547">Nucleotide-binding</keyword>
<keyword evidence="7 10" id="KW-0067">ATP-binding</keyword>
<dbReference type="GO" id="GO:0005524">
    <property type="term" value="F:ATP binding"/>
    <property type="evidence" value="ECO:0007669"/>
    <property type="project" value="UniProtKB-UniRule"/>
</dbReference>
<comment type="function">
    <text evidence="2 10 12">Catalyzes the transfer of a dimethylallyl group onto the adenine at position 37 in tRNAs that read codons beginning with uridine, leading to the formation of N6-(dimethylallyl)adenosine (i(6)A).</text>
</comment>
<proteinExistence type="inferred from homology"/>
<evidence type="ECO:0000256" key="10">
    <source>
        <dbReference type="HAMAP-Rule" id="MF_00185"/>
    </source>
</evidence>
<dbReference type="PANTHER" id="PTHR11088:SF60">
    <property type="entry name" value="TRNA DIMETHYLALLYLTRANSFERASE"/>
    <property type="match status" value="1"/>
</dbReference>
<evidence type="ECO:0000256" key="12">
    <source>
        <dbReference type="RuleBase" id="RU003784"/>
    </source>
</evidence>
<keyword evidence="8 10" id="KW-0460">Magnesium</keyword>
<dbReference type="Gene3D" id="1.10.20.140">
    <property type="match status" value="1"/>
</dbReference>
<evidence type="ECO:0000256" key="13">
    <source>
        <dbReference type="RuleBase" id="RU003785"/>
    </source>
</evidence>
<feature type="binding site" evidence="10">
    <location>
        <begin position="16"/>
        <end position="21"/>
    </location>
    <ligand>
        <name>substrate</name>
    </ligand>
</feature>
<dbReference type="RefSeq" id="WP_184063855.1">
    <property type="nucleotide sequence ID" value="NZ_JACHNZ010000001.1"/>
</dbReference>
<evidence type="ECO:0000256" key="11">
    <source>
        <dbReference type="RuleBase" id="RU003783"/>
    </source>
</evidence>
<dbReference type="EC" id="2.5.1.75" evidence="10"/>
<evidence type="ECO:0000256" key="9">
    <source>
        <dbReference type="ARBA" id="ARBA00049563"/>
    </source>
</evidence>
<accession>A0A7W7F5K4</accession>
<evidence type="ECO:0000256" key="1">
    <source>
        <dbReference type="ARBA" id="ARBA00001946"/>
    </source>
</evidence>
<comment type="similarity">
    <text evidence="3 10 13">Belongs to the IPP transferase family.</text>
</comment>
<reference evidence="14 15" key="1">
    <citation type="submission" date="2020-08" db="EMBL/GenBank/DDBJ databases">
        <title>Genomic Encyclopedia of Type Strains, Phase IV (KMG-IV): sequencing the most valuable type-strain genomes for metagenomic binning, comparative biology and taxonomic classification.</title>
        <authorList>
            <person name="Goeker M."/>
        </authorList>
    </citation>
    <scope>NUCLEOTIDE SEQUENCE [LARGE SCALE GENOMIC DNA]</scope>
    <source>
        <strain evidence="14 15">DSM 17328</strain>
    </source>
</reference>
<keyword evidence="4 10" id="KW-0808">Transferase</keyword>
<comment type="cofactor">
    <cofactor evidence="1 10">
        <name>Mg(2+)</name>
        <dbReference type="ChEBI" id="CHEBI:18420"/>
    </cofactor>
</comment>
<comment type="caution">
    <text evidence="14">The sequence shown here is derived from an EMBL/GenBank/DDBJ whole genome shotgun (WGS) entry which is preliminary data.</text>
</comment>
<evidence type="ECO:0000256" key="7">
    <source>
        <dbReference type="ARBA" id="ARBA00022840"/>
    </source>
</evidence>
<dbReference type="Gene3D" id="3.40.50.300">
    <property type="entry name" value="P-loop containing nucleotide triphosphate hydrolases"/>
    <property type="match status" value="1"/>
</dbReference>
<dbReference type="HAMAP" id="MF_00185">
    <property type="entry name" value="IPP_trans"/>
    <property type="match status" value="1"/>
</dbReference>
<keyword evidence="5 10" id="KW-0819">tRNA processing</keyword>